<feature type="transmembrane region" description="Helical" evidence="1">
    <location>
        <begin position="16"/>
        <end position="34"/>
    </location>
</feature>
<evidence type="ECO:0000259" key="2">
    <source>
        <dbReference type="Pfam" id="PF00754"/>
    </source>
</evidence>
<organism evidence="3">
    <name type="scientific">Vecturithrix granuli</name>
    <dbReference type="NCBI Taxonomy" id="1499967"/>
    <lineage>
        <taxon>Bacteria</taxon>
        <taxon>Candidatus Moduliflexota</taxon>
        <taxon>Candidatus Vecturitrichia</taxon>
        <taxon>Candidatus Vecturitrichales</taxon>
        <taxon>Candidatus Vecturitrichaceae</taxon>
        <taxon>Candidatus Vecturithrix</taxon>
    </lineage>
</organism>
<dbReference type="InterPro" id="IPR000421">
    <property type="entry name" value="FA58C"/>
</dbReference>
<feature type="transmembrane region" description="Helical" evidence="1">
    <location>
        <begin position="505"/>
        <end position="524"/>
    </location>
</feature>
<dbReference type="HOGENOM" id="CLU_335776_0_0_0"/>
<evidence type="ECO:0000256" key="1">
    <source>
        <dbReference type="SAM" id="Phobius"/>
    </source>
</evidence>
<keyword evidence="1" id="KW-1133">Transmembrane helix</keyword>
<dbReference type="eggNOG" id="COG5434">
    <property type="taxonomic scope" value="Bacteria"/>
</dbReference>
<feature type="transmembrane region" description="Helical" evidence="1">
    <location>
        <begin position="388"/>
        <end position="414"/>
    </location>
</feature>
<evidence type="ECO:0000313" key="3">
    <source>
        <dbReference type="EMBL" id="GAK58087.1"/>
    </source>
</evidence>
<feature type="transmembrane region" description="Helical" evidence="1">
    <location>
        <begin position="332"/>
        <end position="350"/>
    </location>
</feature>
<accession>A0A081C0I2</accession>
<dbReference type="STRING" id="1499967.U27_05060"/>
<feature type="transmembrane region" description="Helical" evidence="1">
    <location>
        <begin position="435"/>
        <end position="452"/>
    </location>
</feature>
<feature type="transmembrane region" description="Helical" evidence="1">
    <location>
        <begin position="213"/>
        <end position="233"/>
    </location>
</feature>
<keyword evidence="1" id="KW-0812">Transmembrane</keyword>
<keyword evidence="4" id="KW-1185">Reference proteome</keyword>
<dbReference type="Proteomes" id="UP000030661">
    <property type="component" value="Unassembled WGS sequence"/>
</dbReference>
<protein>
    <submittedName>
        <fullName evidence="3">LPXTG-motif cell wall anchor domain protein</fullName>
    </submittedName>
</protein>
<feature type="transmembrane region" description="Helical" evidence="1">
    <location>
        <begin position="357"/>
        <end position="376"/>
    </location>
</feature>
<sequence length="849" mass="97666">MYTAIHWIIRQPRRSIVYGLFALLVVLLLLFAINEKNWRPLKNKSNWKVSSNYSKAGAKFAIDKDLETYWTSYVPVTSGIFFQVDMGTPTTINAILFDLGEQKGGHPVHWVVKTSLDGEQWQTVVPTREITYQSFFAIIFPARENVRYLQVIHASTTSKRIRWVISELYLFQPIVPWQFERSSLIFWIVGTLFAIGGVFMLTFFRTSSGRRDYIILSSVMLIVMLIGWGLRIYDIGAYEFSAQEFQIVSALNVEEARHSKWLSSYFQQTESGISVCILLCIRWIYQFFQDYAVAIRTVPAIFSVLTVMFLGFLWKKQASELSGEEFQNSSSLWELLFVIIWVSLSIYPVLLSRRGEFAASLLFFLLFYLFTAYRFLYQQGGHGWLPLLVLLLFLGSWVEPAMLIVPAGIVLFEGIRQIVNRLHIGQTNISQKSQLFRDGLYLLSFLPLYAYWREYLSALFVGPARIMFAEFLGMLQAKGFSWIAIWVLISFGCIGLIKMLSDRKLFEWFLVFQCVCVSTGAWFTTSKPDGAVLILLLGLCWIGTKGLVTLLSVRPIFSARISFFCKLSVSLMLAIFLSAHTVNSLFIGSARFPYISTLYEQYRQERGIQPLIHTLLTDSGDCNSIAAFDELMAEQYSVLYPLHLEFIEFPEARRLAGQGRFWPYLLLNKDIPEGEIQHFLEQYYVQIERSANVILYKRRDQSCALSQRYIWEDLYRNVGRHIKDKQATSQFVRVAKKGSHPGLLTFGPSFPVCCPGRYIVRFVLRSTGGATEDVAANLKVAADTYHTLARLQLTGRDFPDSATYYAFDLPFELDMTDNPAFQKRHLQYFVEVTGKAEVRLDYIELIPQF</sequence>
<dbReference type="AlphaFoldDB" id="A0A081C0I2"/>
<dbReference type="EMBL" id="DF820467">
    <property type="protein sequence ID" value="GAK58087.1"/>
    <property type="molecule type" value="Genomic_DNA"/>
</dbReference>
<feature type="transmembrane region" description="Helical" evidence="1">
    <location>
        <begin position="185"/>
        <end position="204"/>
    </location>
</feature>
<feature type="transmembrane region" description="Helical" evidence="1">
    <location>
        <begin position="530"/>
        <end position="551"/>
    </location>
</feature>
<dbReference type="SUPFAM" id="SSF49785">
    <property type="entry name" value="Galactose-binding domain-like"/>
    <property type="match status" value="1"/>
</dbReference>
<proteinExistence type="predicted"/>
<keyword evidence="1" id="KW-0472">Membrane</keyword>
<reference evidence="3" key="1">
    <citation type="journal article" date="2015" name="PeerJ">
        <title>First genomic representation of candidate bacterial phylum KSB3 points to enhanced environmental sensing as a trigger of wastewater bulking.</title>
        <authorList>
            <person name="Sekiguchi Y."/>
            <person name="Ohashi A."/>
            <person name="Parks D.H."/>
            <person name="Yamauchi T."/>
            <person name="Tyson G.W."/>
            <person name="Hugenholtz P."/>
        </authorList>
    </citation>
    <scope>NUCLEOTIDE SEQUENCE [LARGE SCALE GENOMIC DNA]</scope>
</reference>
<name>A0A081C0I2_VECG1</name>
<feature type="transmembrane region" description="Helical" evidence="1">
    <location>
        <begin position="563"/>
        <end position="582"/>
    </location>
</feature>
<dbReference type="Pfam" id="PF00754">
    <property type="entry name" value="F5_F8_type_C"/>
    <property type="match status" value="1"/>
</dbReference>
<gene>
    <name evidence="3" type="ORF">U27_05060</name>
</gene>
<evidence type="ECO:0000313" key="4">
    <source>
        <dbReference type="Proteomes" id="UP000030661"/>
    </source>
</evidence>
<dbReference type="Gene3D" id="2.60.120.260">
    <property type="entry name" value="Galactose-binding domain-like"/>
    <property type="match status" value="1"/>
</dbReference>
<feature type="transmembrane region" description="Helical" evidence="1">
    <location>
        <begin position="479"/>
        <end position="498"/>
    </location>
</feature>
<dbReference type="InterPro" id="IPR008979">
    <property type="entry name" value="Galactose-bd-like_sf"/>
</dbReference>
<feature type="transmembrane region" description="Helical" evidence="1">
    <location>
        <begin position="292"/>
        <end position="312"/>
    </location>
</feature>
<feature type="domain" description="F5/8 type C" evidence="2">
    <location>
        <begin position="49"/>
        <end position="155"/>
    </location>
</feature>